<name>A0A9P4Q1M5_9PEZI</name>
<evidence type="ECO:0000313" key="3">
    <source>
        <dbReference type="Proteomes" id="UP000799441"/>
    </source>
</evidence>
<dbReference type="Proteomes" id="UP000799441">
    <property type="component" value="Unassembled WGS sequence"/>
</dbReference>
<feature type="region of interest" description="Disordered" evidence="1">
    <location>
        <begin position="1"/>
        <end position="104"/>
    </location>
</feature>
<proteinExistence type="predicted"/>
<dbReference type="OrthoDB" id="3946294at2759"/>
<feature type="compositionally biased region" description="Polar residues" evidence="1">
    <location>
        <begin position="1"/>
        <end position="16"/>
    </location>
</feature>
<evidence type="ECO:0000256" key="1">
    <source>
        <dbReference type="SAM" id="MobiDB-lite"/>
    </source>
</evidence>
<gene>
    <name evidence="2" type="ORF">K431DRAFT_19623</name>
</gene>
<reference evidence="2" key="1">
    <citation type="journal article" date="2020" name="Stud. Mycol.">
        <title>101 Dothideomycetes genomes: a test case for predicting lifestyles and emergence of pathogens.</title>
        <authorList>
            <person name="Haridas S."/>
            <person name="Albert R."/>
            <person name="Binder M."/>
            <person name="Bloem J."/>
            <person name="Labutti K."/>
            <person name="Salamov A."/>
            <person name="Andreopoulos B."/>
            <person name="Baker S."/>
            <person name="Barry K."/>
            <person name="Bills G."/>
            <person name="Bluhm B."/>
            <person name="Cannon C."/>
            <person name="Castanera R."/>
            <person name="Culley D."/>
            <person name="Daum C."/>
            <person name="Ezra D."/>
            <person name="Gonzalez J."/>
            <person name="Henrissat B."/>
            <person name="Kuo A."/>
            <person name="Liang C."/>
            <person name="Lipzen A."/>
            <person name="Lutzoni F."/>
            <person name="Magnuson J."/>
            <person name="Mondo S."/>
            <person name="Nolan M."/>
            <person name="Ohm R."/>
            <person name="Pangilinan J."/>
            <person name="Park H.-J."/>
            <person name="Ramirez L."/>
            <person name="Alfaro M."/>
            <person name="Sun H."/>
            <person name="Tritt A."/>
            <person name="Yoshinaga Y."/>
            <person name="Zwiers L.-H."/>
            <person name="Turgeon B."/>
            <person name="Goodwin S."/>
            <person name="Spatafora J."/>
            <person name="Crous P."/>
            <person name="Grigoriev I."/>
        </authorList>
    </citation>
    <scope>NUCLEOTIDE SEQUENCE</scope>
    <source>
        <strain evidence="2">CBS 116435</strain>
    </source>
</reference>
<dbReference type="EMBL" id="MU003878">
    <property type="protein sequence ID" value="KAF2716392.1"/>
    <property type="molecule type" value="Genomic_DNA"/>
</dbReference>
<keyword evidence="3" id="KW-1185">Reference proteome</keyword>
<feature type="compositionally biased region" description="Basic and acidic residues" evidence="1">
    <location>
        <begin position="52"/>
        <end position="92"/>
    </location>
</feature>
<comment type="caution">
    <text evidence="2">The sequence shown here is derived from an EMBL/GenBank/DDBJ whole genome shotgun (WGS) entry which is preliminary data.</text>
</comment>
<dbReference type="AlphaFoldDB" id="A0A9P4Q1M5"/>
<accession>A0A9P4Q1M5</accession>
<sequence length="137" mass="15382">MPGPASISSISSKQTWDSATTVKTDSSDTDSQPHGFLDTIRETVRGRSRSPRPQDLDIELEKYSRKRSAEPARHQSIRSEKSSPRQTAEPKPRLKRYNSGSVKSYTQYGRHSNEWLFGNISITDTVKSLLDGGRKNS</sequence>
<organism evidence="2 3">
    <name type="scientific">Polychaeton citri CBS 116435</name>
    <dbReference type="NCBI Taxonomy" id="1314669"/>
    <lineage>
        <taxon>Eukaryota</taxon>
        <taxon>Fungi</taxon>
        <taxon>Dikarya</taxon>
        <taxon>Ascomycota</taxon>
        <taxon>Pezizomycotina</taxon>
        <taxon>Dothideomycetes</taxon>
        <taxon>Dothideomycetidae</taxon>
        <taxon>Capnodiales</taxon>
        <taxon>Capnodiaceae</taxon>
        <taxon>Polychaeton</taxon>
    </lineage>
</organism>
<protein>
    <submittedName>
        <fullName evidence="2">Uncharacterized protein</fullName>
    </submittedName>
</protein>
<evidence type="ECO:0000313" key="2">
    <source>
        <dbReference type="EMBL" id="KAF2716392.1"/>
    </source>
</evidence>